<keyword evidence="4" id="KW-1185">Reference proteome</keyword>
<protein>
    <recommendedName>
        <fullName evidence="2">BRCT domain-containing protein</fullName>
    </recommendedName>
</protein>
<dbReference type="GO" id="GO:0006270">
    <property type="term" value="P:DNA replication initiation"/>
    <property type="evidence" value="ECO:0007669"/>
    <property type="project" value="TreeGrafter"/>
</dbReference>
<dbReference type="Proteomes" id="UP000041254">
    <property type="component" value="Unassembled WGS sequence"/>
</dbReference>
<dbReference type="InParanoid" id="A0A0G4GN93"/>
<evidence type="ECO:0000259" key="2">
    <source>
        <dbReference type="PROSITE" id="PS50172"/>
    </source>
</evidence>
<dbReference type="AlphaFoldDB" id="A0A0G4GN93"/>
<evidence type="ECO:0000256" key="1">
    <source>
        <dbReference type="ARBA" id="ARBA00022737"/>
    </source>
</evidence>
<dbReference type="PANTHER" id="PTHR13561:SF20">
    <property type="entry name" value="DNA TOPOISOMERASE 2-BINDING PROTEIN 1"/>
    <property type="match status" value="1"/>
</dbReference>
<reference evidence="3 4" key="1">
    <citation type="submission" date="2014-11" db="EMBL/GenBank/DDBJ databases">
        <authorList>
            <person name="Zhu J."/>
            <person name="Qi W."/>
            <person name="Song R."/>
        </authorList>
    </citation>
    <scope>NUCLEOTIDE SEQUENCE [LARGE SCALE GENOMIC DNA]</scope>
</reference>
<dbReference type="CDD" id="cd00027">
    <property type="entry name" value="BRCT"/>
    <property type="match status" value="1"/>
</dbReference>
<dbReference type="InterPro" id="IPR036420">
    <property type="entry name" value="BRCT_dom_sf"/>
</dbReference>
<feature type="domain" description="BRCT" evidence="2">
    <location>
        <begin position="149"/>
        <end position="255"/>
    </location>
</feature>
<accession>A0A0G4GN93</accession>
<name>A0A0G4GN93_VITBC</name>
<evidence type="ECO:0000313" key="4">
    <source>
        <dbReference type="Proteomes" id="UP000041254"/>
    </source>
</evidence>
<keyword evidence="1" id="KW-0677">Repeat</keyword>
<gene>
    <name evidence="3" type="ORF">Vbra_22356</name>
</gene>
<dbReference type="VEuPathDB" id="CryptoDB:Vbra_22356"/>
<dbReference type="PROSITE" id="PS50172">
    <property type="entry name" value="BRCT"/>
    <property type="match status" value="1"/>
</dbReference>
<dbReference type="PANTHER" id="PTHR13561">
    <property type="entry name" value="DNA REPLICATION REGULATOR DPB11-RELATED"/>
    <property type="match status" value="1"/>
</dbReference>
<dbReference type="GO" id="GO:0033314">
    <property type="term" value="P:mitotic DNA replication checkpoint signaling"/>
    <property type="evidence" value="ECO:0007669"/>
    <property type="project" value="TreeGrafter"/>
</dbReference>
<dbReference type="InterPro" id="IPR001357">
    <property type="entry name" value="BRCT_dom"/>
</dbReference>
<dbReference type="EMBL" id="CDMY01000734">
    <property type="protein sequence ID" value="CEM31668.1"/>
    <property type="molecule type" value="Genomic_DNA"/>
</dbReference>
<proteinExistence type="predicted"/>
<dbReference type="SMART" id="SM00292">
    <property type="entry name" value="BRCT"/>
    <property type="match status" value="1"/>
</dbReference>
<dbReference type="GO" id="GO:0007095">
    <property type="term" value="P:mitotic G2 DNA damage checkpoint signaling"/>
    <property type="evidence" value="ECO:0007669"/>
    <property type="project" value="TreeGrafter"/>
</dbReference>
<organism evidence="3 4">
    <name type="scientific">Vitrella brassicaformis (strain CCMP3155)</name>
    <dbReference type="NCBI Taxonomy" id="1169540"/>
    <lineage>
        <taxon>Eukaryota</taxon>
        <taxon>Sar</taxon>
        <taxon>Alveolata</taxon>
        <taxon>Colpodellida</taxon>
        <taxon>Vitrellaceae</taxon>
        <taxon>Vitrella</taxon>
    </lineage>
</organism>
<sequence length="525" mass="58282">MRARGYHVDSSRQQCTSDVFMAMGNLIDEEEAAAGVAEGERFANLLGTATRVTVPINEAMEKRGGVWGLMDAVDKTVRLPELLDDFCCSACGGTSSRVQEEHLFKAHIPEMPEKQVTLLFLYTCWTHRRLLDPNISPIFSPNRYFTPGGDNGPLRGLRVSISGFGWRPEGASMDQVPLKKGDRELVRMMVKGMGAKQVELSSGGDKPCALVVGDERPNPAKMLSAKRRDILVLKYEWLEECWTYGRLVDHTRHEQQITANGEVFDPIKARAQVDEAYQLRRSTLLSGWQAIVSPTLAVDVKDHQSLVPDIRGCGATVTVMSPFELLQCPHIYDTLCKTYAHQQQQQPAGHKGILVVPDDEWAVLWRDHHDTQRSHQHSNGQSAGAAAAAAAAPLLPYKPTAGGGRQQQEVPAVSELHLVTTLWFNESKRHAALEPFPPPMADTGPIEELPDSSIGGGQQQVRHGDVVIPEVEQEKEEKRRKILATKRENAMHRRNVMAYAEENAAAWMEQQQARASADGAAERRR</sequence>
<evidence type="ECO:0000313" key="3">
    <source>
        <dbReference type="EMBL" id="CEM31668.1"/>
    </source>
</evidence>
<dbReference type="Gene3D" id="3.40.50.10190">
    <property type="entry name" value="BRCT domain"/>
    <property type="match status" value="1"/>
</dbReference>
<dbReference type="SUPFAM" id="SSF52113">
    <property type="entry name" value="BRCT domain"/>
    <property type="match status" value="1"/>
</dbReference>